<feature type="signal peptide" evidence="1">
    <location>
        <begin position="1"/>
        <end position="17"/>
    </location>
</feature>
<dbReference type="Pfam" id="PF10294">
    <property type="entry name" value="Methyltransf_16"/>
    <property type="match status" value="1"/>
</dbReference>
<sequence>MPLIATIALLRLAGSLTSSSSSLRLRTTAPASTAVRASSIAAATAASRNSLNSAAAITAAARMPFSLRPISTSAFAVGAHGNECVSEDNARPPCYRTSTMSEIESCTAEAEPEARVFNIVELGAGTTVVSIALARCIQQNPPGTIDAAANVTFYATDLESALPLMLTNVAWNDLTEPGVEVKRT</sequence>
<gene>
    <name evidence="2" type="ORF">JKIAZH3_G8594</name>
</gene>
<keyword evidence="1" id="KW-0732">Signal</keyword>
<protein>
    <submittedName>
        <fullName evidence="2">Uncharacterized protein</fullName>
    </submittedName>
</protein>
<evidence type="ECO:0000313" key="2">
    <source>
        <dbReference type="EMBL" id="CAD6921371.1"/>
    </source>
</evidence>
<dbReference type="Gene3D" id="3.40.50.150">
    <property type="entry name" value="Vaccinia Virus protein VP39"/>
    <property type="match status" value="1"/>
</dbReference>
<dbReference type="EMBL" id="CAJHJG010002600">
    <property type="protein sequence ID" value="CAD6921371.1"/>
    <property type="molecule type" value="Genomic_DNA"/>
</dbReference>
<evidence type="ECO:0000256" key="1">
    <source>
        <dbReference type="SAM" id="SignalP"/>
    </source>
</evidence>
<dbReference type="InterPro" id="IPR029063">
    <property type="entry name" value="SAM-dependent_MTases_sf"/>
</dbReference>
<organism evidence="2 3">
    <name type="scientific">Tilletia caries</name>
    <name type="common">wheat bunt fungus</name>
    <dbReference type="NCBI Taxonomy" id="13290"/>
    <lineage>
        <taxon>Eukaryota</taxon>
        <taxon>Fungi</taxon>
        <taxon>Dikarya</taxon>
        <taxon>Basidiomycota</taxon>
        <taxon>Ustilaginomycotina</taxon>
        <taxon>Exobasidiomycetes</taxon>
        <taxon>Tilletiales</taxon>
        <taxon>Tilletiaceae</taxon>
        <taxon>Tilletia</taxon>
    </lineage>
</organism>
<keyword evidence="3" id="KW-1185">Reference proteome</keyword>
<proteinExistence type="predicted"/>
<reference evidence="2" key="1">
    <citation type="submission" date="2020-10" db="EMBL/GenBank/DDBJ databases">
        <authorList>
            <person name="Sedaghatjoo S."/>
        </authorList>
    </citation>
    <scope>NUCLEOTIDE SEQUENCE</scope>
    <source>
        <strain evidence="2">AZH3</strain>
    </source>
</reference>
<accession>A0ABN7IRT5</accession>
<evidence type="ECO:0000313" key="3">
    <source>
        <dbReference type="Proteomes" id="UP000836402"/>
    </source>
</evidence>
<dbReference type="InterPro" id="IPR019410">
    <property type="entry name" value="Methyltransf_16"/>
</dbReference>
<dbReference type="Proteomes" id="UP000836402">
    <property type="component" value="Unassembled WGS sequence"/>
</dbReference>
<comment type="caution">
    <text evidence="2">The sequence shown here is derived from an EMBL/GenBank/DDBJ whole genome shotgun (WGS) entry which is preliminary data.</text>
</comment>
<name>A0ABN7IRT5_9BASI</name>
<feature type="chain" id="PRO_5046299077" evidence="1">
    <location>
        <begin position="18"/>
        <end position="184"/>
    </location>
</feature>